<dbReference type="OrthoDB" id="5901394at2759"/>
<evidence type="ECO:0000313" key="2">
    <source>
        <dbReference type="EMBL" id="CAB3404073.1"/>
    </source>
</evidence>
<evidence type="ECO:0000313" key="3">
    <source>
        <dbReference type="EMBL" id="CAB3407850.1"/>
    </source>
</evidence>
<dbReference type="EMBL" id="CADEPM010000004">
    <property type="protein sequence ID" value="CAB3404073.1"/>
    <property type="molecule type" value="Genomic_DNA"/>
</dbReference>
<proteinExistence type="predicted"/>
<name>A0A8S1ECT8_9PELO</name>
<reference evidence="1 4" key="1">
    <citation type="submission" date="2020-04" db="EMBL/GenBank/DDBJ databases">
        <authorList>
            <person name="Laetsch R D."/>
            <person name="Stevens L."/>
            <person name="Kumar S."/>
            <person name="Blaxter L. M."/>
        </authorList>
    </citation>
    <scope>NUCLEOTIDE SEQUENCE [LARGE SCALE GENOMIC DNA]</scope>
</reference>
<dbReference type="EMBL" id="CADEPM010000001">
    <property type="protein sequence ID" value="CAB3398572.1"/>
    <property type="molecule type" value="Genomic_DNA"/>
</dbReference>
<dbReference type="InterPro" id="IPR009667">
    <property type="entry name" value="DUF1258"/>
</dbReference>
<accession>A0A8S1ECT8</accession>
<sequence>MDLEDSSRSLVSAMMICGVYIGSIDPNYHIHDRIIDWINVNFEHQIICRQDTFRGKVITAVFDDPARRKVYNLKMFSSPGSCPYCLSQETILKINDQNVIGMSL</sequence>
<comment type="caution">
    <text evidence="1">The sequence shown here is derived from an EMBL/GenBank/DDBJ whole genome shotgun (WGS) entry which is preliminary data.</text>
</comment>
<dbReference type="Proteomes" id="UP000494206">
    <property type="component" value="Unassembled WGS sequence"/>
</dbReference>
<evidence type="ECO:0000313" key="1">
    <source>
        <dbReference type="EMBL" id="CAB3398572.1"/>
    </source>
</evidence>
<gene>
    <name evidence="1" type="ORF">CBOVIS_LOCUS1832</name>
    <name evidence="2" type="ORF">CBOVIS_LOCUS6466</name>
    <name evidence="3" type="ORF">CBOVIS_LOCUS9711</name>
</gene>
<keyword evidence="4" id="KW-1185">Reference proteome</keyword>
<dbReference type="Pfam" id="PF06869">
    <property type="entry name" value="DUF1258"/>
    <property type="match status" value="1"/>
</dbReference>
<dbReference type="AlphaFoldDB" id="A0A8S1ECT8"/>
<protein>
    <submittedName>
        <fullName evidence="1">Uncharacterized protein</fullName>
    </submittedName>
</protein>
<evidence type="ECO:0000313" key="4">
    <source>
        <dbReference type="Proteomes" id="UP000494206"/>
    </source>
</evidence>
<organism evidence="1 4">
    <name type="scientific">Caenorhabditis bovis</name>
    <dbReference type="NCBI Taxonomy" id="2654633"/>
    <lineage>
        <taxon>Eukaryota</taxon>
        <taxon>Metazoa</taxon>
        <taxon>Ecdysozoa</taxon>
        <taxon>Nematoda</taxon>
        <taxon>Chromadorea</taxon>
        <taxon>Rhabditida</taxon>
        <taxon>Rhabditina</taxon>
        <taxon>Rhabditomorpha</taxon>
        <taxon>Rhabditoidea</taxon>
        <taxon>Rhabditidae</taxon>
        <taxon>Peloderinae</taxon>
        <taxon>Caenorhabditis</taxon>
    </lineage>
</organism>
<dbReference type="EMBL" id="CADEPM010000006">
    <property type="protein sequence ID" value="CAB3407850.1"/>
    <property type="molecule type" value="Genomic_DNA"/>
</dbReference>